<dbReference type="PANTHER" id="PTHR41307">
    <property type="entry name" value="MEMBRANE PROTEIN-RELATED"/>
    <property type="match status" value="1"/>
</dbReference>
<evidence type="ECO:0008006" key="4">
    <source>
        <dbReference type="Google" id="ProtNLM"/>
    </source>
</evidence>
<sequence length="231" mass="26406">MERSPERSRENFYRIKGGEKVNIHELIKQNRDRSKQLTGEHDVFYRELNVYINSSDADGKAAQELLSEIADHLIEAQREGKTPEDLYGKNPKMYARDLVEQLPKESLKVKMLTITYAGFFAAGILLALNGVLKLFLPFMFTASFLLLIPVLLIGGFATLLTLRLMKYSAFTRFKVPWLALLPQAVYMGILVWLLLDYRHLFTSYDPEWYIYLVTAAACAGIGLAVKARMPY</sequence>
<feature type="transmembrane region" description="Helical" evidence="1">
    <location>
        <begin position="207"/>
        <end position="225"/>
    </location>
</feature>
<proteinExistence type="predicted"/>
<feature type="transmembrane region" description="Helical" evidence="1">
    <location>
        <begin position="138"/>
        <end position="165"/>
    </location>
</feature>
<keyword evidence="1" id="KW-0472">Membrane</keyword>
<comment type="caution">
    <text evidence="2">The sequence shown here is derived from an EMBL/GenBank/DDBJ whole genome shotgun (WGS) entry which is preliminary data.</text>
</comment>
<keyword evidence="3" id="KW-1185">Reference proteome</keyword>
<evidence type="ECO:0000313" key="3">
    <source>
        <dbReference type="Proteomes" id="UP000248066"/>
    </source>
</evidence>
<dbReference type="AlphaFoldDB" id="A0A2W0HAN3"/>
<evidence type="ECO:0000256" key="1">
    <source>
        <dbReference type="SAM" id="Phobius"/>
    </source>
</evidence>
<organism evidence="2 3">
    <name type="scientific">Alteribacter lacisalsi</name>
    <dbReference type="NCBI Taxonomy" id="2045244"/>
    <lineage>
        <taxon>Bacteria</taxon>
        <taxon>Bacillati</taxon>
        <taxon>Bacillota</taxon>
        <taxon>Bacilli</taxon>
        <taxon>Bacillales</taxon>
        <taxon>Bacillaceae</taxon>
        <taxon>Alteribacter</taxon>
    </lineage>
</organism>
<dbReference type="PANTHER" id="PTHR41307:SF1">
    <property type="entry name" value="MEMBRANE PROTEIN"/>
    <property type="match status" value="1"/>
</dbReference>
<name>A0A2W0HAN3_9BACI</name>
<dbReference type="EMBL" id="PDOF01000001">
    <property type="protein sequence ID" value="PYZ97866.1"/>
    <property type="molecule type" value="Genomic_DNA"/>
</dbReference>
<gene>
    <name evidence="2" type="ORF">CR205_04540</name>
</gene>
<dbReference type="Pfam" id="PF06570">
    <property type="entry name" value="DUF1129"/>
    <property type="match status" value="1"/>
</dbReference>
<accession>A0A2W0HAN3</accession>
<feature type="transmembrane region" description="Helical" evidence="1">
    <location>
        <begin position="111"/>
        <end position="132"/>
    </location>
</feature>
<dbReference type="Gene3D" id="1.10.1900.10">
    <property type="entry name" value="c-terminal domain of poly(a) binding protein"/>
    <property type="match status" value="1"/>
</dbReference>
<dbReference type="Proteomes" id="UP000248066">
    <property type="component" value="Unassembled WGS sequence"/>
</dbReference>
<feature type="transmembrane region" description="Helical" evidence="1">
    <location>
        <begin position="177"/>
        <end position="195"/>
    </location>
</feature>
<evidence type="ECO:0000313" key="2">
    <source>
        <dbReference type="EMBL" id="PYZ97866.1"/>
    </source>
</evidence>
<dbReference type="SUPFAM" id="SSF158560">
    <property type="entry name" value="BH3980-like"/>
    <property type="match status" value="1"/>
</dbReference>
<dbReference type="InterPro" id="IPR009214">
    <property type="entry name" value="DUF1129"/>
</dbReference>
<keyword evidence="1" id="KW-1133">Transmembrane helix</keyword>
<reference evidence="2 3" key="1">
    <citation type="submission" date="2017-10" db="EMBL/GenBank/DDBJ databases">
        <title>Bacillus sp. nov., a halophilic bacterium isolated from a Yangshapao Lake.</title>
        <authorList>
            <person name="Wang H."/>
        </authorList>
    </citation>
    <scope>NUCLEOTIDE SEQUENCE [LARGE SCALE GENOMIC DNA]</scope>
    <source>
        <strain evidence="2 3">YSP-3</strain>
    </source>
</reference>
<protein>
    <recommendedName>
        <fullName evidence="4">DUF1129 family protein</fullName>
    </recommendedName>
</protein>
<keyword evidence="1" id="KW-0812">Transmembrane</keyword>